<protein>
    <recommendedName>
        <fullName evidence="1">EthD domain-containing protein</fullName>
    </recommendedName>
</protein>
<reference evidence="2 3" key="1">
    <citation type="submission" date="2014-02" db="EMBL/GenBank/DDBJ databases">
        <title>The small core and large imbalanced accessory genome model reveals a collaborative survival strategy of Sorangium cellulosum strains in nature.</title>
        <authorList>
            <person name="Han K."/>
            <person name="Peng R."/>
            <person name="Blom J."/>
            <person name="Li Y.-Z."/>
        </authorList>
    </citation>
    <scope>NUCLEOTIDE SEQUENCE [LARGE SCALE GENOMIC DNA]</scope>
    <source>
        <strain evidence="2 3">So0011-07</strain>
    </source>
</reference>
<comment type="caution">
    <text evidence="2">The sequence shown here is derived from an EMBL/GenBank/DDBJ whole genome shotgun (WGS) entry which is preliminary data.</text>
</comment>
<gene>
    <name evidence="2" type="ORF">BE17_44465</name>
</gene>
<dbReference type="EMBL" id="JEMB01000878">
    <property type="protein sequence ID" value="KYF92791.1"/>
    <property type="molecule type" value="Genomic_DNA"/>
</dbReference>
<dbReference type="Pfam" id="PF07110">
    <property type="entry name" value="EthD"/>
    <property type="match status" value="1"/>
</dbReference>
<dbReference type="SUPFAM" id="SSF54909">
    <property type="entry name" value="Dimeric alpha+beta barrel"/>
    <property type="match status" value="1"/>
</dbReference>
<evidence type="ECO:0000313" key="3">
    <source>
        <dbReference type="Proteomes" id="UP000075635"/>
    </source>
</evidence>
<name>A0A150SK43_SORCE</name>
<dbReference type="InterPro" id="IPR011008">
    <property type="entry name" value="Dimeric_a/b-barrel"/>
</dbReference>
<feature type="domain" description="EthD" evidence="1">
    <location>
        <begin position="1"/>
        <end position="89"/>
    </location>
</feature>
<evidence type="ECO:0000259" key="1">
    <source>
        <dbReference type="Pfam" id="PF07110"/>
    </source>
</evidence>
<evidence type="ECO:0000313" key="2">
    <source>
        <dbReference type="EMBL" id="KYF92791.1"/>
    </source>
</evidence>
<dbReference type="Gene3D" id="3.30.70.100">
    <property type="match status" value="1"/>
</dbReference>
<sequence>MDVRDFVDYYENKHVPFICSLAPVPAVYKRSYLKRGDALNMEDAAIGFDVVTETVFPDRAALQAWLGKIFAPGTRERVFADEEKFLDRSRYWAYVVEERVTSESCR</sequence>
<dbReference type="InterPro" id="IPR009799">
    <property type="entry name" value="EthD_dom"/>
</dbReference>
<accession>A0A150SK43</accession>
<dbReference type="Proteomes" id="UP000075635">
    <property type="component" value="Unassembled WGS sequence"/>
</dbReference>
<organism evidence="2 3">
    <name type="scientific">Sorangium cellulosum</name>
    <name type="common">Polyangium cellulosum</name>
    <dbReference type="NCBI Taxonomy" id="56"/>
    <lineage>
        <taxon>Bacteria</taxon>
        <taxon>Pseudomonadati</taxon>
        <taxon>Myxococcota</taxon>
        <taxon>Polyangia</taxon>
        <taxon>Polyangiales</taxon>
        <taxon>Polyangiaceae</taxon>
        <taxon>Sorangium</taxon>
    </lineage>
</organism>
<dbReference type="AlphaFoldDB" id="A0A150SK43"/>
<proteinExistence type="predicted"/>
<dbReference type="GO" id="GO:0016491">
    <property type="term" value="F:oxidoreductase activity"/>
    <property type="evidence" value="ECO:0007669"/>
    <property type="project" value="InterPro"/>
</dbReference>